<organism evidence="1 2">
    <name type="scientific">Catenulispora subtropica</name>
    <dbReference type="NCBI Taxonomy" id="450798"/>
    <lineage>
        <taxon>Bacteria</taxon>
        <taxon>Bacillati</taxon>
        <taxon>Actinomycetota</taxon>
        <taxon>Actinomycetes</taxon>
        <taxon>Catenulisporales</taxon>
        <taxon>Catenulisporaceae</taxon>
        <taxon>Catenulispora</taxon>
    </lineage>
</organism>
<sequence length="76" mass="8159">MGEIEAGHIHAGFHQSGDLLEGSGGRAQGTNDFRAAHAHYLMSYSLVAFSGLTTSRGGEHNFPPPFTVCLRGMNRE</sequence>
<accession>A0ABN2RJJ1</accession>
<gene>
    <name evidence="1" type="ORF">GCM10009838_31470</name>
</gene>
<dbReference type="Proteomes" id="UP001499854">
    <property type="component" value="Unassembled WGS sequence"/>
</dbReference>
<keyword evidence="2" id="KW-1185">Reference proteome</keyword>
<protein>
    <submittedName>
        <fullName evidence="1">Uncharacterized protein</fullName>
    </submittedName>
</protein>
<evidence type="ECO:0000313" key="2">
    <source>
        <dbReference type="Proteomes" id="UP001499854"/>
    </source>
</evidence>
<name>A0ABN2RJJ1_9ACTN</name>
<evidence type="ECO:0000313" key="1">
    <source>
        <dbReference type="EMBL" id="GAA1970200.1"/>
    </source>
</evidence>
<reference evidence="1 2" key="1">
    <citation type="journal article" date="2019" name="Int. J. Syst. Evol. Microbiol.">
        <title>The Global Catalogue of Microorganisms (GCM) 10K type strain sequencing project: providing services to taxonomists for standard genome sequencing and annotation.</title>
        <authorList>
            <consortium name="The Broad Institute Genomics Platform"/>
            <consortium name="The Broad Institute Genome Sequencing Center for Infectious Disease"/>
            <person name="Wu L."/>
            <person name="Ma J."/>
        </authorList>
    </citation>
    <scope>NUCLEOTIDE SEQUENCE [LARGE SCALE GENOMIC DNA]</scope>
    <source>
        <strain evidence="1 2">JCM 16013</strain>
    </source>
</reference>
<dbReference type="EMBL" id="BAAAQM010000015">
    <property type="protein sequence ID" value="GAA1970200.1"/>
    <property type="molecule type" value="Genomic_DNA"/>
</dbReference>
<proteinExistence type="predicted"/>
<comment type="caution">
    <text evidence="1">The sequence shown here is derived from an EMBL/GenBank/DDBJ whole genome shotgun (WGS) entry which is preliminary data.</text>
</comment>